<dbReference type="PANTHER" id="PTHR46601">
    <property type="entry name" value="ULP_PROTEASE DOMAIN-CONTAINING PROTEIN"/>
    <property type="match status" value="1"/>
</dbReference>
<evidence type="ECO:0000313" key="1">
    <source>
        <dbReference type="EMBL" id="KAL1251683.1"/>
    </source>
</evidence>
<proteinExistence type="predicted"/>
<name>A0ABR3LFL4_9TELE</name>
<organism evidence="1 3">
    <name type="scientific">Cirrhinus molitorella</name>
    <name type="common">mud carp</name>
    <dbReference type="NCBI Taxonomy" id="172907"/>
    <lineage>
        <taxon>Eukaryota</taxon>
        <taxon>Metazoa</taxon>
        <taxon>Chordata</taxon>
        <taxon>Craniata</taxon>
        <taxon>Vertebrata</taxon>
        <taxon>Euteleostomi</taxon>
        <taxon>Actinopterygii</taxon>
        <taxon>Neopterygii</taxon>
        <taxon>Teleostei</taxon>
        <taxon>Ostariophysi</taxon>
        <taxon>Cypriniformes</taxon>
        <taxon>Cyprinidae</taxon>
        <taxon>Labeoninae</taxon>
        <taxon>Labeonini</taxon>
        <taxon>Cirrhinus</taxon>
    </lineage>
</organism>
<keyword evidence="3" id="KW-1185">Reference proteome</keyword>
<evidence type="ECO:0000313" key="3">
    <source>
        <dbReference type="Proteomes" id="UP001558613"/>
    </source>
</evidence>
<dbReference type="PANTHER" id="PTHR46601:SF1">
    <property type="entry name" value="ADF-H DOMAIN-CONTAINING PROTEIN"/>
    <property type="match status" value="1"/>
</dbReference>
<dbReference type="EMBL" id="JAYMGO010000014">
    <property type="protein sequence ID" value="KAL1262370.1"/>
    <property type="molecule type" value="Genomic_DNA"/>
</dbReference>
<reference evidence="1 3" key="1">
    <citation type="submission" date="2023-09" db="EMBL/GenBank/DDBJ databases">
        <authorList>
            <person name="Wang M."/>
        </authorList>
    </citation>
    <scope>NUCLEOTIDE SEQUENCE [LARGE SCALE GENOMIC DNA]</scope>
    <source>
        <strain evidence="1">GT-2023</strain>
        <tissue evidence="1">Liver</tissue>
    </source>
</reference>
<accession>A0ABR3LFL4</accession>
<dbReference type="Proteomes" id="UP001558613">
    <property type="component" value="Unassembled WGS sequence"/>
</dbReference>
<comment type="caution">
    <text evidence="1">The sequence shown here is derived from an EMBL/GenBank/DDBJ whole genome shotgun (WGS) entry which is preliminary data.</text>
</comment>
<gene>
    <name evidence="2" type="ORF">QQF64_007635</name>
    <name evidence="1" type="ORF">QQF64_019479</name>
</gene>
<sequence length="140" mass="16087">MTTCSLFRSPQKKEVNLTQWSLEKISHENGCDSSTVTIKKEIGITEDELVTQFQDRLFNFRGHIFNIRWQYSMYKKLCENLGPNECLIHVDFSENYSCKHAKEIQAVNFGGSHKQATLHTGVLYVQAEPAPVPFCTKQKT</sequence>
<protein>
    <submittedName>
        <fullName evidence="1">Uncharacterized protein</fullName>
    </submittedName>
</protein>
<evidence type="ECO:0000313" key="2">
    <source>
        <dbReference type="EMBL" id="KAL1262370.1"/>
    </source>
</evidence>
<dbReference type="EMBL" id="JAYMGO010000022">
    <property type="protein sequence ID" value="KAL1251683.1"/>
    <property type="molecule type" value="Genomic_DNA"/>
</dbReference>